<keyword evidence="6" id="KW-0805">Transcription regulation</keyword>
<evidence type="ECO:0000256" key="3">
    <source>
        <dbReference type="ARBA" id="ARBA00011738"/>
    </source>
</evidence>
<dbReference type="Gene3D" id="1.10.60.10">
    <property type="entry name" value="Iron dependent repressor, metal binding and dimerisation domain"/>
    <property type="match status" value="1"/>
</dbReference>
<comment type="subcellular location">
    <subcellularLocation>
        <location evidence="1">Cytoplasm</location>
    </subcellularLocation>
</comment>
<dbReference type="SMART" id="SM00529">
    <property type="entry name" value="HTH_DTXR"/>
    <property type="match status" value="1"/>
</dbReference>
<dbReference type="GO" id="GO:0005737">
    <property type="term" value="C:cytoplasm"/>
    <property type="evidence" value="ECO:0007669"/>
    <property type="project" value="UniProtKB-SubCell"/>
</dbReference>
<dbReference type="PANTHER" id="PTHR33238:SF11">
    <property type="entry name" value="TRANSCRIPTIONAL REGULATOR MNTR"/>
    <property type="match status" value="1"/>
</dbReference>
<keyword evidence="4" id="KW-0963">Cytoplasm</keyword>
<dbReference type="RefSeq" id="WP_198489761.1">
    <property type="nucleotide sequence ID" value="NZ_CP066078.1"/>
</dbReference>
<organism evidence="14 15">
    <name type="scientific">Rothia kristinae</name>
    <dbReference type="NCBI Taxonomy" id="37923"/>
    <lineage>
        <taxon>Bacteria</taxon>
        <taxon>Bacillati</taxon>
        <taxon>Actinomycetota</taxon>
        <taxon>Actinomycetes</taxon>
        <taxon>Micrococcales</taxon>
        <taxon>Micrococcaceae</taxon>
        <taxon>Rothia</taxon>
    </lineage>
</organism>
<dbReference type="PROSITE" id="PS50944">
    <property type="entry name" value="HTH_DTXR"/>
    <property type="match status" value="1"/>
</dbReference>
<evidence type="ECO:0000313" key="14">
    <source>
        <dbReference type="EMBL" id="QQC58713.1"/>
    </source>
</evidence>
<dbReference type="InterPro" id="IPR036388">
    <property type="entry name" value="WH-like_DNA-bd_sf"/>
</dbReference>
<dbReference type="EMBL" id="CP066078">
    <property type="protein sequence ID" value="QQC58713.1"/>
    <property type="molecule type" value="Genomic_DNA"/>
</dbReference>
<dbReference type="InterPro" id="IPR022689">
    <property type="entry name" value="Iron_dep_repressor"/>
</dbReference>
<sequence length="257" mass="27157">MGDEQVDGLSEAAQNSLKTIWSLGEWSREPVTAAALAEALGLRRSTVSDGLKRLRGQGLVEHAPYGTVRLTETGRATALVMVRRHRLIETFLVRTLGYRWDQVHDEAEALEHAVSDFMVERMAAVLGHPERDPHGDPIPAADGTVTRPDARPLPELLADPATRRRREAADGLSVTVARISDADPAVLRDLAAAGIGVGTRLRVPSAPEAAGGVDDADAAGGPTDDRPGAVAVRLAADAGRHRTLAPEAAAAVYVSLS</sequence>
<comment type="similarity">
    <text evidence="2">Belongs to the DtxR/MntR family.</text>
</comment>
<evidence type="ECO:0000256" key="2">
    <source>
        <dbReference type="ARBA" id="ARBA00007871"/>
    </source>
</evidence>
<dbReference type="PANTHER" id="PTHR33238">
    <property type="entry name" value="IRON (METAL) DEPENDENT REPRESSOR, DTXR FAMILY"/>
    <property type="match status" value="1"/>
</dbReference>
<gene>
    <name evidence="14" type="ORF">I6H58_06915</name>
</gene>
<dbReference type="Pfam" id="PF01325">
    <property type="entry name" value="Fe_dep_repress"/>
    <property type="match status" value="1"/>
</dbReference>
<keyword evidence="7" id="KW-0238">DNA-binding</keyword>
<keyword evidence="5" id="KW-0678">Repressor</keyword>
<dbReference type="SUPFAM" id="SSF47979">
    <property type="entry name" value="Iron-dependent repressor protein, dimerization domain"/>
    <property type="match status" value="1"/>
</dbReference>
<dbReference type="InterPro" id="IPR001367">
    <property type="entry name" value="Fe_dep_repressor"/>
</dbReference>
<dbReference type="Gene3D" id="1.10.10.10">
    <property type="entry name" value="Winged helix-like DNA-binding domain superfamily/Winged helix DNA-binding domain"/>
    <property type="match status" value="1"/>
</dbReference>
<dbReference type="FunFam" id="1.10.60.10:FF:000004">
    <property type="entry name" value="DtxR family transcriptional regulator"/>
    <property type="match status" value="1"/>
</dbReference>
<keyword evidence="9" id="KW-0804">Transcription</keyword>
<evidence type="ECO:0000259" key="13">
    <source>
        <dbReference type="PROSITE" id="PS50944"/>
    </source>
</evidence>
<dbReference type="SUPFAM" id="SSF46785">
    <property type="entry name" value="Winged helix' DNA-binding domain"/>
    <property type="match status" value="1"/>
</dbReference>
<dbReference type="InterPro" id="IPR022687">
    <property type="entry name" value="HTH_DTXR"/>
</dbReference>
<dbReference type="GO" id="GO:0003677">
    <property type="term" value="F:DNA binding"/>
    <property type="evidence" value="ECO:0007669"/>
    <property type="project" value="UniProtKB-KW"/>
</dbReference>
<dbReference type="InterPro" id="IPR050536">
    <property type="entry name" value="DtxR_MntR_Metal-Reg"/>
</dbReference>
<evidence type="ECO:0000256" key="9">
    <source>
        <dbReference type="ARBA" id="ARBA00023163"/>
    </source>
</evidence>
<keyword evidence="8" id="KW-0010">Activator</keyword>
<feature type="domain" description="HTH dtxR-type" evidence="13">
    <location>
        <begin position="9"/>
        <end position="71"/>
    </location>
</feature>
<evidence type="ECO:0000256" key="4">
    <source>
        <dbReference type="ARBA" id="ARBA00022490"/>
    </source>
</evidence>
<evidence type="ECO:0000256" key="12">
    <source>
        <dbReference type="SAM" id="MobiDB-lite"/>
    </source>
</evidence>
<dbReference type="GO" id="GO:0046983">
    <property type="term" value="F:protein dimerization activity"/>
    <property type="evidence" value="ECO:0007669"/>
    <property type="project" value="InterPro"/>
</dbReference>
<name>A0A7T4T3S6_9MICC</name>
<evidence type="ECO:0000256" key="7">
    <source>
        <dbReference type="ARBA" id="ARBA00023125"/>
    </source>
</evidence>
<evidence type="ECO:0000313" key="15">
    <source>
        <dbReference type="Proteomes" id="UP000595221"/>
    </source>
</evidence>
<evidence type="ECO:0000256" key="1">
    <source>
        <dbReference type="ARBA" id="ARBA00004496"/>
    </source>
</evidence>
<evidence type="ECO:0000256" key="5">
    <source>
        <dbReference type="ARBA" id="ARBA00022491"/>
    </source>
</evidence>
<proteinExistence type="inferred from homology"/>
<dbReference type="AlphaFoldDB" id="A0A7T4T3S6"/>
<dbReference type="Proteomes" id="UP000595221">
    <property type="component" value="Chromosome"/>
</dbReference>
<keyword evidence="10" id="KW-0464">Manganese</keyword>
<evidence type="ECO:0000256" key="6">
    <source>
        <dbReference type="ARBA" id="ARBA00023015"/>
    </source>
</evidence>
<dbReference type="GO" id="GO:0003700">
    <property type="term" value="F:DNA-binding transcription factor activity"/>
    <property type="evidence" value="ECO:0007669"/>
    <property type="project" value="InterPro"/>
</dbReference>
<dbReference type="Pfam" id="PF02742">
    <property type="entry name" value="Fe_dep_repr_C"/>
    <property type="match status" value="1"/>
</dbReference>
<dbReference type="GO" id="GO:0045892">
    <property type="term" value="P:negative regulation of DNA-templated transcription"/>
    <property type="evidence" value="ECO:0007669"/>
    <property type="project" value="TreeGrafter"/>
</dbReference>
<protein>
    <recommendedName>
        <fullName evidence="11">Manganese transport regulator</fullName>
    </recommendedName>
</protein>
<accession>A0A7T4T3S6</accession>
<feature type="compositionally biased region" description="Low complexity" evidence="12">
    <location>
        <begin position="206"/>
        <end position="222"/>
    </location>
</feature>
<feature type="region of interest" description="Disordered" evidence="12">
    <location>
        <begin position="205"/>
        <end position="224"/>
    </location>
</feature>
<reference evidence="14 15" key="1">
    <citation type="submission" date="2020-12" db="EMBL/GenBank/DDBJ databases">
        <title>FDA dAtabase for Regulatory Grade micrObial Sequences (FDA-ARGOS): Supporting development and validation of Infectious Disease Dx tests.</title>
        <authorList>
            <person name="Sproer C."/>
            <person name="Gronow S."/>
            <person name="Severitt S."/>
            <person name="Schroder I."/>
            <person name="Tallon L."/>
            <person name="Sadzewicz L."/>
            <person name="Zhao X."/>
            <person name="Boylan J."/>
            <person name="Ott S."/>
            <person name="Bowen H."/>
            <person name="Vavikolanu K."/>
            <person name="Mehta A."/>
            <person name="Aluvathingal J."/>
            <person name="Nadendla S."/>
            <person name="Lowell S."/>
            <person name="Myers T."/>
            <person name="Yan Y."/>
            <person name="Sichtig H."/>
        </authorList>
    </citation>
    <scope>NUCLEOTIDE SEQUENCE [LARGE SCALE GENOMIC DNA]</scope>
    <source>
        <strain evidence="14 15">FDAARGOS_1001</strain>
    </source>
</reference>
<comment type="subunit">
    <text evidence="3">Homodimer.</text>
</comment>
<dbReference type="InterPro" id="IPR036421">
    <property type="entry name" value="Fe_dep_repressor_sf"/>
</dbReference>
<evidence type="ECO:0000256" key="8">
    <source>
        <dbReference type="ARBA" id="ARBA00023159"/>
    </source>
</evidence>
<dbReference type="GO" id="GO:0046914">
    <property type="term" value="F:transition metal ion binding"/>
    <property type="evidence" value="ECO:0007669"/>
    <property type="project" value="InterPro"/>
</dbReference>
<evidence type="ECO:0000256" key="10">
    <source>
        <dbReference type="ARBA" id="ARBA00023211"/>
    </source>
</evidence>
<evidence type="ECO:0000256" key="11">
    <source>
        <dbReference type="ARBA" id="ARBA00032593"/>
    </source>
</evidence>
<dbReference type="InterPro" id="IPR036390">
    <property type="entry name" value="WH_DNA-bd_sf"/>
</dbReference>